<organism evidence="3 4">
    <name type="scientific">Rhizobium gallicum bv. gallicum R602sp</name>
    <dbReference type="NCBI Taxonomy" id="1041138"/>
    <lineage>
        <taxon>Bacteria</taxon>
        <taxon>Pseudomonadati</taxon>
        <taxon>Pseudomonadota</taxon>
        <taxon>Alphaproteobacteria</taxon>
        <taxon>Hyphomicrobiales</taxon>
        <taxon>Rhizobiaceae</taxon>
        <taxon>Rhizobium/Agrobacterium group</taxon>
        <taxon>Rhizobium</taxon>
    </lineage>
</organism>
<gene>
    <name evidence="3" type="ORF">RGR602_PA00017</name>
</gene>
<feature type="domain" description="Bacteriophage T5 Orf172 DNA-binding" evidence="2">
    <location>
        <begin position="13"/>
        <end position="93"/>
    </location>
</feature>
<reference evidence="3 4" key="1">
    <citation type="submission" date="2013-11" db="EMBL/GenBank/DDBJ databases">
        <title>Complete genome sequence of Rhizobium gallicum bv. gallicum R602.</title>
        <authorList>
            <person name="Bustos P."/>
            <person name="Santamaria R.I."/>
            <person name="Lozano L."/>
            <person name="Acosta J.L."/>
            <person name="Ormeno-Orrillo E."/>
            <person name="Rogel M.A."/>
            <person name="Romero D."/>
            <person name="Cevallos M.A."/>
            <person name="Martinez-Romero E."/>
            <person name="Gonzalez V."/>
        </authorList>
    </citation>
    <scope>NUCLEOTIDE SEQUENCE [LARGE SCALE GENOMIC DNA]</scope>
    <source>
        <strain evidence="3 4">R602</strain>
        <plasmid evidence="3 4">pRgalR602a</plasmid>
    </source>
</reference>
<sequence>MTEGHIYILFNPAYRANQYKIGMTTRTPEERAAEISSATGVPQNFEVLLSRRVTDCHRAERLIHQRLAEHRSGSDREFFQVSLSFAIDILNEVAAAVGLRPEKPAVQEPSAPMADTVTTGDIDLVPRKPSVGPQRRRQGTPEGPASFEDHIAYADAVRQPLLRELRDHILAIDGRLRSGEVVTPRQRIAYKVSGGTNFLEIKVQRRAILIRLPETSLVDAEEKVRKIPETHGWGRLKDEIRISSAPDVKYALPFVEAACRTELKSLD</sequence>
<dbReference type="Proteomes" id="UP000031368">
    <property type="component" value="Plasmid pRgalR602a"/>
</dbReference>
<dbReference type="HOGENOM" id="CLU_1041587_0_0_5"/>
<proteinExistence type="predicted"/>
<dbReference type="EMBL" id="CP006878">
    <property type="protein sequence ID" value="AJD43364.1"/>
    <property type="molecule type" value="Genomic_DNA"/>
</dbReference>
<name>A0A0B4X5I2_9HYPH</name>
<feature type="region of interest" description="Disordered" evidence="1">
    <location>
        <begin position="104"/>
        <end position="148"/>
    </location>
</feature>
<protein>
    <submittedName>
        <fullName evidence="3">GIY-YIG nuclease domain-containing protein</fullName>
    </submittedName>
</protein>
<dbReference type="Pfam" id="PF10544">
    <property type="entry name" value="T5orf172"/>
    <property type="match status" value="1"/>
</dbReference>
<dbReference type="KEGG" id="rga:RGR602_PA00017"/>
<accession>A0A0B4X5I2</accession>
<dbReference type="InterPro" id="IPR018306">
    <property type="entry name" value="Phage_T5_Orf172_DNA-bd"/>
</dbReference>
<evidence type="ECO:0000313" key="3">
    <source>
        <dbReference type="EMBL" id="AJD43364.1"/>
    </source>
</evidence>
<keyword evidence="4" id="KW-1185">Reference proteome</keyword>
<geneLocation type="plasmid" evidence="3 4">
    <name>pRgalR602a</name>
</geneLocation>
<evidence type="ECO:0000256" key="1">
    <source>
        <dbReference type="SAM" id="MobiDB-lite"/>
    </source>
</evidence>
<keyword evidence="3" id="KW-0614">Plasmid</keyword>
<evidence type="ECO:0000313" key="4">
    <source>
        <dbReference type="Proteomes" id="UP000031368"/>
    </source>
</evidence>
<dbReference type="AlphaFoldDB" id="A0A0B4X5I2"/>
<evidence type="ECO:0000259" key="2">
    <source>
        <dbReference type="SMART" id="SM00974"/>
    </source>
</evidence>
<dbReference type="SMART" id="SM00974">
    <property type="entry name" value="T5orf172"/>
    <property type="match status" value="1"/>
</dbReference>